<evidence type="ECO:0000256" key="3">
    <source>
        <dbReference type="ARBA" id="ARBA00022448"/>
    </source>
</evidence>
<dbReference type="InterPro" id="IPR013875">
    <property type="entry name" value="Pam17"/>
</dbReference>
<evidence type="ECO:0000256" key="6">
    <source>
        <dbReference type="ARBA" id="ARBA00022927"/>
    </source>
</evidence>
<feature type="transmembrane region" description="Helical" evidence="12">
    <location>
        <begin position="129"/>
        <end position="152"/>
    </location>
</feature>
<dbReference type="GO" id="GO:0001405">
    <property type="term" value="C:PAM complex, Tim23 associated import motor"/>
    <property type="evidence" value="ECO:0007669"/>
    <property type="project" value="UniProtKB-UniRule"/>
</dbReference>
<name>A0A0F8BWK3_CERFI</name>
<dbReference type="GO" id="GO:0030150">
    <property type="term" value="P:protein import into mitochondrial matrix"/>
    <property type="evidence" value="ECO:0007669"/>
    <property type="project" value="UniProtKB-UniRule"/>
</dbReference>
<proteinExistence type="inferred from homology"/>
<protein>
    <recommendedName>
        <fullName evidence="12">Presequence translocated-associated motor subunit PAM17</fullName>
    </recommendedName>
</protein>
<keyword evidence="11 12" id="KW-0472">Membrane</keyword>
<evidence type="ECO:0000256" key="9">
    <source>
        <dbReference type="ARBA" id="ARBA00023010"/>
    </source>
</evidence>
<evidence type="ECO:0000256" key="10">
    <source>
        <dbReference type="ARBA" id="ARBA00023128"/>
    </source>
</evidence>
<keyword evidence="14" id="KW-1185">Reference proteome</keyword>
<dbReference type="OrthoDB" id="5970083at2759"/>
<dbReference type="PANTHER" id="PTHR28021">
    <property type="entry name" value="PRESEQUENCE TRANSLOCATED-ASSOCIATED MOTOR SUBUNIT PAM17, MITOCHONDRIAL"/>
    <property type="match status" value="1"/>
</dbReference>
<comment type="caution">
    <text evidence="13">The sequence shown here is derived from an EMBL/GenBank/DDBJ whole genome shotgun (WGS) entry which is preliminary data.</text>
</comment>
<reference evidence="13 14" key="1">
    <citation type="submission" date="2015-04" db="EMBL/GenBank/DDBJ databases">
        <title>Genome sequence of Ceratocystis platani, a major pathogen of plane trees.</title>
        <authorList>
            <person name="Belbahri L."/>
        </authorList>
    </citation>
    <scope>NUCLEOTIDE SEQUENCE [LARGE SCALE GENOMIC DNA]</scope>
    <source>
        <strain evidence="13 14">CFO</strain>
    </source>
</reference>
<dbReference type="Pfam" id="PF08566">
    <property type="entry name" value="Pam17"/>
    <property type="match status" value="1"/>
</dbReference>
<evidence type="ECO:0000256" key="11">
    <source>
        <dbReference type="ARBA" id="ARBA00023136"/>
    </source>
</evidence>
<organism evidence="13 14">
    <name type="scientific">Ceratocystis fimbriata f. sp. platani</name>
    <dbReference type="NCBI Taxonomy" id="88771"/>
    <lineage>
        <taxon>Eukaryota</taxon>
        <taxon>Fungi</taxon>
        <taxon>Dikarya</taxon>
        <taxon>Ascomycota</taxon>
        <taxon>Pezizomycotina</taxon>
        <taxon>Sordariomycetes</taxon>
        <taxon>Hypocreomycetidae</taxon>
        <taxon>Microascales</taxon>
        <taxon>Ceratocystidaceae</taxon>
        <taxon>Ceratocystis</taxon>
    </lineage>
</organism>
<keyword evidence="10 12" id="KW-0496">Mitochondrion</keyword>
<evidence type="ECO:0000256" key="8">
    <source>
        <dbReference type="ARBA" id="ARBA00022989"/>
    </source>
</evidence>
<dbReference type="PANTHER" id="PTHR28021:SF1">
    <property type="entry name" value="PRESEQUENCE TRANSLOCATED-ASSOCIATED MOTOR SUBUNIT PAM17, MITOCHONDRIAL"/>
    <property type="match status" value="1"/>
</dbReference>
<comment type="function">
    <text evidence="12">Component of the PAM complex, a complex required for the translocation of transit peptide-containing proteins from the inner membrane into the mitochondrial matrix in an ATP-dependent manner.</text>
</comment>
<comment type="subcellular location">
    <subcellularLocation>
        <location evidence="1 12">Mitochondrion inner membrane</location>
        <topology evidence="1 12">Multi-pass membrane protein</topology>
    </subcellularLocation>
</comment>
<gene>
    <name evidence="13" type="primary">PAM17</name>
    <name evidence="13" type="ORF">CFO_g702</name>
</gene>
<feature type="transmembrane region" description="Helical" evidence="12">
    <location>
        <begin position="164"/>
        <end position="182"/>
    </location>
</feature>
<keyword evidence="8 12" id="KW-1133">Transmembrane helix</keyword>
<evidence type="ECO:0000313" key="14">
    <source>
        <dbReference type="Proteomes" id="UP000034841"/>
    </source>
</evidence>
<keyword evidence="7" id="KW-0809">Transit peptide</keyword>
<evidence type="ECO:0000256" key="1">
    <source>
        <dbReference type="ARBA" id="ARBA00004448"/>
    </source>
</evidence>
<evidence type="ECO:0000313" key="13">
    <source>
        <dbReference type="EMBL" id="KKF96928.1"/>
    </source>
</evidence>
<accession>A0A0F8BWK3</accession>
<keyword evidence="6 12" id="KW-0653">Protein transport</keyword>
<keyword evidence="9 12" id="KW-0811">Translocation</keyword>
<dbReference type="Proteomes" id="UP000034841">
    <property type="component" value="Unassembled WGS sequence"/>
</dbReference>
<keyword evidence="5 12" id="KW-0999">Mitochondrion inner membrane</keyword>
<evidence type="ECO:0000256" key="12">
    <source>
        <dbReference type="RuleBase" id="RU367146"/>
    </source>
</evidence>
<sequence length="260" mass="27741">MIASKTTISTFGALGSAVTSRRAALQATTAMPCRVASSFSTSTVLLALRNNSSAFPSALPSPARQSLQAAMQTRNLSLTPPTHSTGFAAPSSTSSAGGNIVGKGKVASGTALDWNTFFKLRKARRRWQLLFSAAGFAGCGMTGAVMLANGVGGELLTQVPLDPMITMGLVTTSAASLGWLMGPSVGSRVFYWLNRQVTPQFMLKENNFFARIKRNRVDPSSSSAGNPVPDFYGEKISSVTGYRHWLKDQRAFNKKRTSFV</sequence>
<evidence type="ECO:0000256" key="7">
    <source>
        <dbReference type="ARBA" id="ARBA00022946"/>
    </source>
</evidence>
<evidence type="ECO:0000256" key="2">
    <source>
        <dbReference type="ARBA" id="ARBA00006837"/>
    </source>
</evidence>
<comment type="similarity">
    <text evidence="2 12">Belongs to the PAM17 family.</text>
</comment>
<evidence type="ECO:0000256" key="4">
    <source>
        <dbReference type="ARBA" id="ARBA00022692"/>
    </source>
</evidence>
<keyword evidence="4 12" id="KW-0812">Transmembrane</keyword>
<comment type="subunit">
    <text evidence="12">Component of the PAM complex.</text>
</comment>
<dbReference type="AlphaFoldDB" id="A0A0F8BWK3"/>
<evidence type="ECO:0000256" key="5">
    <source>
        <dbReference type="ARBA" id="ARBA00022792"/>
    </source>
</evidence>
<keyword evidence="3 12" id="KW-0813">Transport</keyword>
<dbReference type="EMBL" id="LBBL01000023">
    <property type="protein sequence ID" value="KKF96928.1"/>
    <property type="molecule type" value="Genomic_DNA"/>
</dbReference>